<feature type="compositionally biased region" description="Basic and acidic residues" evidence="1">
    <location>
        <begin position="136"/>
        <end position="175"/>
    </location>
</feature>
<protein>
    <recommendedName>
        <fullName evidence="3">DNA2/NAM7 helicase-like C-terminal domain-containing protein</fullName>
    </recommendedName>
</protein>
<dbReference type="EnsemblMetazoa" id="Aqu2.1.15719_001">
    <property type="protein sequence ID" value="Aqu2.1.15719_001"/>
    <property type="gene ID" value="Aqu2.1.15719"/>
</dbReference>
<dbReference type="InterPro" id="IPR027417">
    <property type="entry name" value="P-loop_NTPase"/>
</dbReference>
<feature type="compositionally biased region" description="Basic and acidic residues" evidence="1">
    <location>
        <begin position="120"/>
        <end position="129"/>
    </location>
</feature>
<dbReference type="Gene3D" id="3.40.50.300">
    <property type="entry name" value="P-loop containing nucleotide triphosphate hydrolases"/>
    <property type="match status" value="1"/>
</dbReference>
<dbReference type="AlphaFoldDB" id="A0A1X7TLD6"/>
<sequence>LNRIRNMAFDYDKYETVRKVSFKPSFMIQGHEFQAIFLSLFELVGDDEMNASYIKSLFNPYVFNTVITRAKFHVVAIGSPEEVKQFELGTLSHPDRGGNATQCWHEYLKLCEKQGTISNNERKSAEKPMRSVSNDVHIDKSSKKDTVTKAETKVQCKLEKELQDGDQNQKSDIRVDLIQPEGWYS</sequence>
<accession>A0A1X7TLD6</accession>
<reference evidence="2" key="1">
    <citation type="submission" date="2017-05" db="UniProtKB">
        <authorList>
            <consortium name="EnsemblMetazoa"/>
        </authorList>
    </citation>
    <scope>IDENTIFICATION</scope>
</reference>
<evidence type="ECO:0000256" key="1">
    <source>
        <dbReference type="SAM" id="MobiDB-lite"/>
    </source>
</evidence>
<evidence type="ECO:0008006" key="3">
    <source>
        <dbReference type="Google" id="ProtNLM"/>
    </source>
</evidence>
<organism evidence="2">
    <name type="scientific">Amphimedon queenslandica</name>
    <name type="common">Sponge</name>
    <dbReference type="NCBI Taxonomy" id="400682"/>
    <lineage>
        <taxon>Eukaryota</taxon>
        <taxon>Metazoa</taxon>
        <taxon>Porifera</taxon>
        <taxon>Demospongiae</taxon>
        <taxon>Heteroscleromorpha</taxon>
        <taxon>Haplosclerida</taxon>
        <taxon>Niphatidae</taxon>
        <taxon>Amphimedon</taxon>
    </lineage>
</organism>
<evidence type="ECO:0000313" key="2">
    <source>
        <dbReference type="EnsemblMetazoa" id="Aqu2.1.15719_001"/>
    </source>
</evidence>
<dbReference type="InParanoid" id="A0A1X7TLD6"/>
<dbReference type="OrthoDB" id="6513042at2759"/>
<proteinExistence type="predicted"/>
<feature type="region of interest" description="Disordered" evidence="1">
    <location>
        <begin position="119"/>
        <end position="185"/>
    </location>
</feature>
<name>A0A1X7TLD6_AMPQE</name>